<proteinExistence type="predicted"/>
<protein>
    <submittedName>
        <fullName evidence="2">Uncharacterized protein</fullName>
    </submittedName>
</protein>
<dbReference type="Proteomes" id="UP000003711">
    <property type="component" value="Unassembled WGS sequence"/>
</dbReference>
<accession>E2NJM7</accession>
<keyword evidence="1" id="KW-0732">Signal</keyword>
<reference evidence="2 3" key="1">
    <citation type="submission" date="2008-12" db="EMBL/GenBank/DDBJ databases">
        <authorList>
            <person name="Fulton L."/>
            <person name="Clifton S."/>
            <person name="Fulton B."/>
            <person name="Xu J."/>
            <person name="Minx P."/>
            <person name="Pepin K.H."/>
            <person name="Johnson M."/>
            <person name="Bhonagiri V."/>
            <person name="Nash W.E."/>
            <person name="Mardis E.R."/>
            <person name="Wilson R.K."/>
        </authorList>
    </citation>
    <scope>NUCLEOTIDE SEQUENCE [LARGE SCALE GENOMIC DNA]</scope>
    <source>
        <strain evidence="2 3">DSM 14838</strain>
    </source>
</reference>
<evidence type="ECO:0000256" key="1">
    <source>
        <dbReference type="SAM" id="SignalP"/>
    </source>
</evidence>
<feature type="non-terminal residue" evidence="2">
    <location>
        <position position="99"/>
    </location>
</feature>
<dbReference type="PROSITE" id="PS51257">
    <property type="entry name" value="PROKAR_LIPOPROTEIN"/>
    <property type="match status" value="1"/>
</dbReference>
<feature type="signal peptide" evidence="1">
    <location>
        <begin position="1"/>
        <end position="19"/>
    </location>
</feature>
<dbReference type="EMBL" id="ACCH01000352">
    <property type="protein sequence ID" value="EEF87864.1"/>
    <property type="molecule type" value="Genomic_DNA"/>
</dbReference>
<comment type="caution">
    <text evidence="2">The sequence shown here is derived from an EMBL/GenBank/DDBJ whole genome shotgun (WGS) entry which is preliminary data.</text>
</comment>
<dbReference type="AlphaFoldDB" id="E2NJM7"/>
<feature type="chain" id="PRO_5003162283" evidence="1">
    <location>
        <begin position="20"/>
        <end position="99"/>
    </location>
</feature>
<sequence length="99" mass="11437">MYMKLKLKYRFCLQLFAMALLLYSCSENETPISDTTDNQARLNFLIKTAPTNKALIHGDDGSFSSLALYIFNKADQHCEYSELIPEFTPQRLEEFSRSV</sequence>
<gene>
    <name evidence="2" type="ORF">BACCELL_04516</name>
</gene>
<reference evidence="2 3" key="2">
    <citation type="submission" date="2009-01" db="EMBL/GenBank/DDBJ databases">
        <title>Draft genome sequence of Bacteroides cellulosilyticus (DSM 14838).</title>
        <authorList>
            <person name="Sudarsanam P."/>
            <person name="Ley R."/>
            <person name="Guruge J."/>
            <person name="Turnbaugh P.J."/>
            <person name="Mahowald M."/>
            <person name="Liep D."/>
            <person name="Gordon J."/>
        </authorList>
    </citation>
    <scope>NUCLEOTIDE SEQUENCE [LARGE SCALE GENOMIC DNA]</scope>
    <source>
        <strain evidence="2 3">DSM 14838</strain>
    </source>
</reference>
<organism evidence="2 3">
    <name type="scientific">Bacteroides cellulosilyticus DSM 14838</name>
    <dbReference type="NCBI Taxonomy" id="537012"/>
    <lineage>
        <taxon>Bacteria</taxon>
        <taxon>Pseudomonadati</taxon>
        <taxon>Bacteroidota</taxon>
        <taxon>Bacteroidia</taxon>
        <taxon>Bacteroidales</taxon>
        <taxon>Bacteroidaceae</taxon>
        <taxon>Bacteroides</taxon>
    </lineage>
</organism>
<dbReference type="HOGENOM" id="CLU_2338286_0_0_10"/>
<evidence type="ECO:0000313" key="2">
    <source>
        <dbReference type="EMBL" id="EEF87864.1"/>
    </source>
</evidence>
<evidence type="ECO:0000313" key="3">
    <source>
        <dbReference type="Proteomes" id="UP000003711"/>
    </source>
</evidence>
<name>E2NJM7_9BACE</name>